<organism evidence="2">
    <name type="scientific">Anguilla anguilla</name>
    <name type="common">European freshwater eel</name>
    <name type="synonym">Muraena anguilla</name>
    <dbReference type="NCBI Taxonomy" id="7936"/>
    <lineage>
        <taxon>Eukaryota</taxon>
        <taxon>Metazoa</taxon>
        <taxon>Chordata</taxon>
        <taxon>Craniata</taxon>
        <taxon>Vertebrata</taxon>
        <taxon>Euteleostomi</taxon>
        <taxon>Actinopterygii</taxon>
        <taxon>Neopterygii</taxon>
        <taxon>Teleostei</taxon>
        <taxon>Anguilliformes</taxon>
        <taxon>Anguillidae</taxon>
        <taxon>Anguilla</taxon>
    </lineage>
</organism>
<proteinExistence type="predicted"/>
<keyword evidence="1" id="KW-1133">Transmembrane helix</keyword>
<feature type="transmembrane region" description="Helical" evidence="1">
    <location>
        <begin position="6"/>
        <end position="30"/>
    </location>
</feature>
<dbReference type="EMBL" id="GBXM01107232">
    <property type="protein sequence ID" value="JAH01345.1"/>
    <property type="molecule type" value="Transcribed_RNA"/>
</dbReference>
<keyword evidence="1" id="KW-0472">Membrane</keyword>
<dbReference type="AlphaFoldDB" id="A0A0E9PBE9"/>
<reference evidence="2" key="2">
    <citation type="journal article" date="2015" name="Fish Shellfish Immunol.">
        <title>Early steps in the European eel (Anguilla anguilla)-Vibrio vulnificus interaction in the gills: Role of the RtxA13 toxin.</title>
        <authorList>
            <person name="Callol A."/>
            <person name="Pajuelo D."/>
            <person name="Ebbesson L."/>
            <person name="Teles M."/>
            <person name="MacKenzie S."/>
            <person name="Amaro C."/>
        </authorList>
    </citation>
    <scope>NUCLEOTIDE SEQUENCE</scope>
</reference>
<keyword evidence="1" id="KW-0812">Transmembrane</keyword>
<evidence type="ECO:0000256" key="1">
    <source>
        <dbReference type="SAM" id="Phobius"/>
    </source>
</evidence>
<reference evidence="2" key="1">
    <citation type="submission" date="2014-11" db="EMBL/GenBank/DDBJ databases">
        <authorList>
            <person name="Amaro Gonzalez C."/>
        </authorList>
    </citation>
    <scope>NUCLEOTIDE SEQUENCE</scope>
</reference>
<name>A0A0E9PBE9_ANGAN</name>
<sequence length="40" mass="4571">MSTTILLVSVINFCLYLCITFNHVYILSVVHGWASKIHFS</sequence>
<accession>A0A0E9PBE9</accession>
<evidence type="ECO:0000313" key="2">
    <source>
        <dbReference type="EMBL" id="JAH01345.1"/>
    </source>
</evidence>
<protein>
    <submittedName>
        <fullName evidence="2">Uncharacterized protein</fullName>
    </submittedName>
</protein>